<dbReference type="EMBL" id="BAAAQK010000011">
    <property type="protein sequence ID" value="GAA1854013.1"/>
    <property type="molecule type" value="Genomic_DNA"/>
</dbReference>
<evidence type="ECO:0000313" key="3">
    <source>
        <dbReference type="EMBL" id="GAA1854013.1"/>
    </source>
</evidence>
<dbReference type="GO" id="GO:0016787">
    <property type="term" value="F:hydrolase activity"/>
    <property type="evidence" value="ECO:0007669"/>
    <property type="project" value="UniProtKB-KW"/>
</dbReference>
<dbReference type="PANTHER" id="PTHR48081">
    <property type="entry name" value="AB HYDROLASE SUPERFAMILY PROTEIN C4A8.06C"/>
    <property type="match status" value="1"/>
</dbReference>
<dbReference type="InterPro" id="IPR050300">
    <property type="entry name" value="GDXG_lipolytic_enzyme"/>
</dbReference>
<proteinExistence type="predicted"/>
<accession>A0ABN2NA25</accession>
<keyword evidence="4" id="KW-1185">Reference proteome</keyword>
<protein>
    <submittedName>
        <fullName evidence="3">Alpha/beta hydrolase</fullName>
    </submittedName>
</protein>
<organism evidence="3 4">
    <name type="scientific">Pseudonocardia ailaonensis</name>
    <dbReference type="NCBI Taxonomy" id="367279"/>
    <lineage>
        <taxon>Bacteria</taxon>
        <taxon>Bacillati</taxon>
        <taxon>Actinomycetota</taxon>
        <taxon>Actinomycetes</taxon>
        <taxon>Pseudonocardiales</taxon>
        <taxon>Pseudonocardiaceae</taxon>
        <taxon>Pseudonocardia</taxon>
    </lineage>
</organism>
<sequence>MVGQQHERPLLSEGNGMNRRFDGHLAAAMNYGLDAELAAGLSYIADLDFNDITAARVLEAEIMAMAPPVDTTGVDVRDLRIPLDNGAGTIGLRLTTPTAVERPMPVILNLHGGGFCCGNVDAEHGRDVELAKEVGAIVATVAYRLAPEHPYPVALGDCYTALCWIAENADEIGADTDRVAVHGRSAGGGLAAALTLLTRDRGGPRICYQFLAVPELDDRLDTPSMRRFTDTPRWNRPKAILSWKYYLADCGTPGSADIPAYAAPARETNFAGLPPTYISVMQFDPLRDEGVEYAQKLLAADVVVELHLYPATFHASHIITAAEVSQRELAEEVAVLSRALNG</sequence>
<dbReference type="Proteomes" id="UP001500449">
    <property type="component" value="Unassembled WGS sequence"/>
</dbReference>
<dbReference type="InterPro" id="IPR029058">
    <property type="entry name" value="AB_hydrolase_fold"/>
</dbReference>
<dbReference type="InterPro" id="IPR013094">
    <property type="entry name" value="AB_hydrolase_3"/>
</dbReference>
<dbReference type="SUPFAM" id="SSF53474">
    <property type="entry name" value="alpha/beta-Hydrolases"/>
    <property type="match status" value="1"/>
</dbReference>
<comment type="caution">
    <text evidence="3">The sequence shown here is derived from an EMBL/GenBank/DDBJ whole genome shotgun (WGS) entry which is preliminary data.</text>
</comment>
<evidence type="ECO:0000313" key="4">
    <source>
        <dbReference type="Proteomes" id="UP001500449"/>
    </source>
</evidence>
<keyword evidence="1 3" id="KW-0378">Hydrolase</keyword>
<name>A0ABN2NA25_9PSEU</name>
<feature type="domain" description="Alpha/beta hydrolase fold-3" evidence="2">
    <location>
        <begin position="107"/>
        <end position="317"/>
    </location>
</feature>
<gene>
    <name evidence="3" type="ORF">GCM10009836_37600</name>
</gene>
<dbReference type="Gene3D" id="3.40.50.1820">
    <property type="entry name" value="alpha/beta hydrolase"/>
    <property type="match status" value="1"/>
</dbReference>
<dbReference type="PANTHER" id="PTHR48081:SF8">
    <property type="entry name" value="ALPHA_BETA HYDROLASE FOLD-3 DOMAIN-CONTAINING PROTEIN-RELATED"/>
    <property type="match status" value="1"/>
</dbReference>
<reference evidence="3 4" key="1">
    <citation type="journal article" date="2019" name="Int. J. Syst. Evol. Microbiol.">
        <title>The Global Catalogue of Microorganisms (GCM) 10K type strain sequencing project: providing services to taxonomists for standard genome sequencing and annotation.</title>
        <authorList>
            <consortium name="The Broad Institute Genomics Platform"/>
            <consortium name="The Broad Institute Genome Sequencing Center for Infectious Disease"/>
            <person name="Wu L."/>
            <person name="Ma J."/>
        </authorList>
    </citation>
    <scope>NUCLEOTIDE SEQUENCE [LARGE SCALE GENOMIC DNA]</scope>
    <source>
        <strain evidence="3 4">JCM 16009</strain>
    </source>
</reference>
<evidence type="ECO:0000256" key="1">
    <source>
        <dbReference type="ARBA" id="ARBA00022801"/>
    </source>
</evidence>
<dbReference type="Pfam" id="PF07859">
    <property type="entry name" value="Abhydrolase_3"/>
    <property type="match status" value="1"/>
</dbReference>
<evidence type="ECO:0000259" key="2">
    <source>
        <dbReference type="Pfam" id="PF07859"/>
    </source>
</evidence>